<gene>
    <name evidence="3" type="ORF">SJPD1_1196</name>
</gene>
<name>A0A290HNL8_9BACT</name>
<keyword evidence="2" id="KW-0472">Membrane</keyword>
<feature type="compositionally biased region" description="Polar residues" evidence="1">
    <location>
        <begin position="14"/>
        <end position="24"/>
    </location>
</feature>
<reference evidence="4" key="1">
    <citation type="submission" date="2017-09" db="EMBL/GenBank/DDBJ databases">
        <title>The complete genome of Sulfurospirillum sp. JPD-1.</title>
        <authorList>
            <person name="Goris T."/>
        </authorList>
    </citation>
    <scope>NUCLEOTIDE SEQUENCE [LARGE SCALE GENOMIC DNA]</scope>
    <source>
        <strain evidence="4">JPD-1</strain>
    </source>
</reference>
<protein>
    <submittedName>
        <fullName evidence="3">Uncharacterized protein</fullName>
    </submittedName>
</protein>
<feature type="transmembrane region" description="Helical" evidence="2">
    <location>
        <begin position="53"/>
        <end position="72"/>
    </location>
</feature>
<evidence type="ECO:0000313" key="3">
    <source>
        <dbReference type="EMBL" id="ATB69308.1"/>
    </source>
</evidence>
<proteinExistence type="predicted"/>
<feature type="region of interest" description="Disordered" evidence="1">
    <location>
        <begin position="1"/>
        <end position="39"/>
    </location>
</feature>
<dbReference type="AlphaFoldDB" id="A0A290HNL8"/>
<keyword evidence="2" id="KW-0812">Transmembrane</keyword>
<evidence type="ECO:0000256" key="2">
    <source>
        <dbReference type="SAM" id="Phobius"/>
    </source>
</evidence>
<dbReference type="RefSeq" id="WP_096046398.1">
    <property type="nucleotide sequence ID" value="NZ_CP023275.1"/>
</dbReference>
<dbReference type="Proteomes" id="UP000217349">
    <property type="component" value="Chromosome"/>
</dbReference>
<dbReference type="KEGG" id="sulj:SJPD1_1196"/>
<evidence type="ECO:0000256" key="1">
    <source>
        <dbReference type="SAM" id="MobiDB-lite"/>
    </source>
</evidence>
<evidence type="ECO:0000313" key="4">
    <source>
        <dbReference type="Proteomes" id="UP000217349"/>
    </source>
</evidence>
<accession>A0A290HNL8</accession>
<sequence length="119" mass="13816">MFHKENNTLDLLGQYSQKNAQSQNSEEEPQNNIYRELGQFISKTDKKEKNHTFGIPNFLWYLAMIGMLVYILRGMDFSQINNVSDALSTIQKTVSSELLEMQQETQKAIENANTHKEQK</sequence>
<dbReference type="OrthoDB" id="5339984at2"/>
<keyword evidence="2" id="KW-1133">Transmembrane helix</keyword>
<organism evidence="3 4">
    <name type="scientific">Sulfurospirillum diekertiae</name>
    <dbReference type="NCBI Taxonomy" id="1854492"/>
    <lineage>
        <taxon>Bacteria</taxon>
        <taxon>Pseudomonadati</taxon>
        <taxon>Campylobacterota</taxon>
        <taxon>Epsilonproteobacteria</taxon>
        <taxon>Campylobacterales</taxon>
        <taxon>Sulfurospirillaceae</taxon>
        <taxon>Sulfurospirillum</taxon>
    </lineage>
</organism>
<dbReference type="EMBL" id="CP023275">
    <property type="protein sequence ID" value="ATB69308.1"/>
    <property type="molecule type" value="Genomic_DNA"/>
</dbReference>